<sequence length="300" mass="34066">MLTNMLATRTEQPKLAVFPSEILRMILEQAVSSLLPFNSANRRVLASLCRLGWEGYEVAGTHLYHTVILPEGCHHTGHLKSFLNTVTNNPYLAGKVVNLWVGDPELGVSGGNAQIENQPVTNNILVIPQLPNLRRFAINGRNSSVCWRNLAPTHLTVSDLHTFERPIPTLRTLYLINSLLTTTALESVLKGCPALHSVVFEITEPFSKRVDFMTLVQLSILVLKTLPHLRKLTFRIENFWMLHRTTRMLPAKLEEKGLRETLKGKIIATVWSWELGMDFCDIWMANSHRQRVGKEHKICY</sequence>
<comment type="caution">
    <text evidence="1">The sequence shown here is derived from an EMBL/GenBank/DDBJ whole genome shotgun (WGS) entry which is preliminary data.</text>
</comment>
<keyword evidence="2" id="KW-1185">Reference proteome</keyword>
<evidence type="ECO:0008006" key="3">
    <source>
        <dbReference type="Google" id="ProtNLM"/>
    </source>
</evidence>
<dbReference type="Proteomes" id="UP000383932">
    <property type="component" value="Unassembled WGS sequence"/>
</dbReference>
<dbReference type="OrthoDB" id="3212909at2759"/>
<dbReference type="EMBL" id="SSOP01000014">
    <property type="protein sequence ID" value="KAB5594999.1"/>
    <property type="molecule type" value="Genomic_DNA"/>
</dbReference>
<name>A0A5N5QTP3_9AGAM</name>
<evidence type="ECO:0000313" key="1">
    <source>
        <dbReference type="EMBL" id="KAB5594999.1"/>
    </source>
</evidence>
<gene>
    <name evidence="1" type="ORF">CTheo_1632</name>
</gene>
<proteinExistence type="predicted"/>
<reference evidence="1 2" key="1">
    <citation type="journal article" date="2019" name="Fungal Biol. Biotechnol.">
        <title>Draft genome sequence of fastidious pathogen Ceratobasidium theobromae, which causes vascular-streak dieback in Theobroma cacao.</title>
        <authorList>
            <person name="Ali S.S."/>
            <person name="Asman A."/>
            <person name="Shao J."/>
            <person name="Firmansyah A.P."/>
            <person name="Susilo A.W."/>
            <person name="Rosmana A."/>
            <person name="McMahon P."/>
            <person name="Junaid M."/>
            <person name="Guest D."/>
            <person name="Kheng T.Y."/>
            <person name="Meinhardt L.W."/>
            <person name="Bailey B.A."/>
        </authorList>
    </citation>
    <scope>NUCLEOTIDE SEQUENCE [LARGE SCALE GENOMIC DNA]</scope>
    <source>
        <strain evidence="1 2">CT2</strain>
    </source>
</reference>
<accession>A0A5N5QTP3</accession>
<dbReference type="AlphaFoldDB" id="A0A5N5QTP3"/>
<evidence type="ECO:0000313" key="2">
    <source>
        <dbReference type="Proteomes" id="UP000383932"/>
    </source>
</evidence>
<organism evidence="1 2">
    <name type="scientific">Ceratobasidium theobromae</name>
    <dbReference type="NCBI Taxonomy" id="1582974"/>
    <lineage>
        <taxon>Eukaryota</taxon>
        <taxon>Fungi</taxon>
        <taxon>Dikarya</taxon>
        <taxon>Basidiomycota</taxon>
        <taxon>Agaricomycotina</taxon>
        <taxon>Agaricomycetes</taxon>
        <taxon>Cantharellales</taxon>
        <taxon>Ceratobasidiaceae</taxon>
        <taxon>Ceratobasidium</taxon>
    </lineage>
</organism>
<protein>
    <recommendedName>
        <fullName evidence="3">F-box-like domain containing protein</fullName>
    </recommendedName>
</protein>